<evidence type="ECO:0000256" key="8">
    <source>
        <dbReference type="SAM" id="MobiDB-lite"/>
    </source>
</evidence>
<comment type="similarity">
    <text evidence="2 7">Belongs to the dicarboxylate/amino acid:cation symporter (DAACS) (TC 2.A.23) family.</text>
</comment>
<dbReference type="InterPro" id="IPR036458">
    <property type="entry name" value="Na:dicarbo_symporter_sf"/>
</dbReference>
<keyword evidence="5 7" id="KW-1133">Transmembrane helix</keyword>
<dbReference type="PANTHER" id="PTHR11958:SF111">
    <property type="entry name" value="AMINO ACID TRANSPORTER"/>
    <property type="match status" value="1"/>
</dbReference>
<dbReference type="InterPro" id="IPR001991">
    <property type="entry name" value="Na-dicarboxylate_symporter"/>
</dbReference>
<dbReference type="InterPro" id="IPR036397">
    <property type="entry name" value="RNaseH_sf"/>
</dbReference>
<evidence type="ECO:0000256" key="4">
    <source>
        <dbReference type="ARBA" id="ARBA00022692"/>
    </source>
</evidence>
<evidence type="ECO:0000256" key="1">
    <source>
        <dbReference type="ARBA" id="ARBA00004141"/>
    </source>
</evidence>
<reference evidence="9 10" key="1">
    <citation type="journal article" date="2022" name="Allergy">
        <title>Genome assembly and annotation of Periplaneta americana reveal a comprehensive cockroach allergen profile.</title>
        <authorList>
            <person name="Wang L."/>
            <person name="Xiong Q."/>
            <person name="Saelim N."/>
            <person name="Wang L."/>
            <person name="Nong W."/>
            <person name="Wan A.T."/>
            <person name="Shi M."/>
            <person name="Liu X."/>
            <person name="Cao Q."/>
            <person name="Hui J.H.L."/>
            <person name="Sookrung N."/>
            <person name="Leung T.F."/>
            <person name="Tungtrongchitr A."/>
            <person name="Tsui S.K.W."/>
        </authorList>
    </citation>
    <scope>NUCLEOTIDE SEQUENCE [LARGE SCALE GENOMIC DNA]</scope>
    <source>
        <strain evidence="9">PWHHKU_190912</strain>
    </source>
</reference>
<feature type="region of interest" description="Disordered" evidence="8">
    <location>
        <begin position="440"/>
        <end position="467"/>
    </location>
</feature>
<keyword evidence="10" id="KW-1185">Reference proteome</keyword>
<keyword evidence="3 7" id="KW-0813">Transport</keyword>
<dbReference type="Gene3D" id="1.10.3860.10">
    <property type="entry name" value="Sodium:dicarboxylate symporter"/>
    <property type="match status" value="1"/>
</dbReference>
<proteinExistence type="inferred from homology"/>
<dbReference type="Pfam" id="PF00375">
    <property type="entry name" value="SDF"/>
    <property type="match status" value="2"/>
</dbReference>
<dbReference type="InterPro" id="IPR001888">
    <property type="entry name" value="Transposase_1"/>
</dbReference>
<evidence type="ECO:0000256" key="6">
    <source>
        <dbReference type="ARBA" id="ARBA00023136"/>
    </source>
</evidence>
<evidence type="ECO:0000256" key="7">
    <source>
        <dbReference type="RuleBase" id="RU361216"/>
    </source>
</evidence>
<evidence type="ECO:0000313" key="9">
    <source>
        <dbReference type="EMBL" id="KAJ4440568.1"/>
    </source>
</evidence>
<name>A0ABQ8T3N2_PERAM</name>
<dbReference type="Proteomes" id="UP001148838">
    <property type="component" value="Unassembled WGS sequence"/>
</dbReference>
<protein>
    <recommendedName>
        <fullName evidence="7">Amino acid transporter</fullName>
    </recommendedName>
</protein>
<feature type="transmembrane region" description="Helical" evidence="7">
    <location>
        <begin position="14"/>
        <end position="38"/>
    </location>
</feature>
<dbReference type="SUPFAM" id="SSF118215">
    <property type="entry name" value="Proton glutamate symport protein"/>
    <property type="match status" value="2"/>
</dbReference>
<keyword evidence="7" id="KW-0769">Symport</keyword>
<dbReference type="Gene3D" id="3.30.420.10">
    <property type="entry name" value="Ribonuclease H-like superfamily/Ribonuclease H"/>
    <property type="match status" value="2"/>
</dbReference>
<organism evidence="9 10">
    <name type="scientific">Periplaneta americana</name>
    <name type="common">American cockroach</name>
    <name type="synonym">Blatta americana</name>
    <dbReference type="NCBI Taxonomy" id="6978"/>
    <lineage>
        <taxon>Eukaryota</taxon>
        <taxon>Metazoa</taxon>
        <taxon>Ecdysozoa</taxon>
        <taxon>Arthropoda</taxon>
        <taxon>Hexapoda</taxon>
        <taxon>Insecta</taxon>
        <taxon>Pterygota</taxon>
        <taxon>Neoptera</taxon>
        <taxon>Polyneoptera</taxon>
        <taxon>Dictyoptera</taxon>
        <taxon>Blattodea</taxon>
        <taxon>Blattoidea</taxon>
        <taxon>Blattidae</taxon>
        <taxon>Blattinae</taxon>
        <taxon>Periplaneta</taxon>
    </lineage>
</organism>
<evidence type="ECO:0000256" key="3">
    <source>
        <dbReference type="ARBA" id="ARBA00022448"/>
    </source>
</evidence>
<dbReference type="EMBL" id="JAJSOF020000017">
    <property type="protein sequence ID" value="KAJ4440568.1"/>
    <property type="molecule type" value="Genomic_DNA"/>
</dbReference>
<dbReference type="Pfam" id="PF01359">
    <property type="entry name" value="Transposase_1"/>
    <property type="match status" value="1"/>
</dbReference>
<keyword evidence="4 7" id="KW-0812">Transmembrane</keyword>
<keyword evidence="6 7" id="KW-0472">Membrane</keyword>
<evidence type="ECO:0000256" key="5">
    <source>
        <dbReference type="ARBA" id="ARBA00022989"/>
    </source>
</evidence>
<sequence length="539" mass="60459">MDEKVRVDPRISRFILPIGCTINMDGTALFVAVASFFIAQMNELHLTLGEIITVCRDFLVVGAQYEAHPERAALTFLQRYHDDGDEFLDRIVTGDETWISHFTPETKQQSMHWRHCGSPVRTKFKQTLSVQKVMCTVFWDRKGILLIDFLPRGIVLLHDNARPHTARRTAAVLTEFVWELFDHPPYSPDLAPSDFHVFLHLKKFLSSGERFGNDEELKTLASTAASFSSASVPSAALVLIFMVLSTIDAPVQDVSLLFAIDWFVDRIRTTNNMLGDCYAAAIVEHLSKEQLMAADAAVYERSVEDCSTASMRILSIKPKIQNKKIELSDLKKDIKAAIPFMALQDKMEESYTNSEIDKILTHSEVRNNSAAAIRIYTELFPAQQHLTPKTFVAVECRLRETSCFAPVMNNAGRPRSRRTTAAEEKHSVFCRPFNSDVASKVRRVSRDSTPEQSRGLSSLPAPDARAVPQCSVEPVSAHARSALLRDAGHEFEYHQEQMAAANGHFLPMQYDDSSEPLEPQSVVVEMQSSVLTNGAARKL</sequence>
<accession>A0ABQ8T3N2</accession>
<comment type="subcellular location">
    <subcellularLocation>
        <location evidence="1 7">Membrane</location>
        <topology evidence="1 7">Multi-pass membrane protein</topology>
    </subcellularLocation>
</comment>
<dbReference type="InterPro" id="IPR050746">
    <property type="entry name" value="DAACS"/>
</dbReference>
<comment type="caution">
    <text evidence="7">Lacks conserved residue(s) required for the propagation of feature annotation.</text>
</comment>
<evidence type="ECO:0000313" key="10">
    <source>
        <dbReference type="Proteomes" id="UP001148838"/>
    </source>
</evidence>
<comment type="caution">
    <text evidence="9">The sequence shown here is derived from an EMBL/GenBank/DDBJ whole genome shotgun (WGS) entry which is preliminary data.</text>
</comment>
<gene>
    <name evidence="9" type="ORF">ANN_08713</name>
</gene>
<dbReference type="PANTHER" id="PTHR11958">
    <property type="entry name" value="SODIUM/DICARBOXYLATE SYMPORTER-RELATED"/>
    <property type="match status" value="1"/>
</dbReference>
<evidence type="ECO:0000256" key="2">
    <source>
        <dbReference type="ARBA" id="ARBA00006148"/>
    </source>
</evidence>